<dbReference type="SMART" id="SM00065">
    <property type="entry name" value="GAF"/>
    <property type="match status" value="1"/>
</dbReference>
<feature type="region of interest" description="Disordered" evidence="1">
    <location>
        <begin position="1"/>
        <end position="20"/>
    </location>
</feature>
<dbReference type="CDD" id="cd00130">
    <property type="entry name" value="PAS"/>
    <property type="match status" value="4"/>
</dbReference>
<dbReference type="Gene3D" id="3.30.450.20">
    <property type="entry name" value="PAS domain"/>
    <property type="match status" value="5"/>
</dbReference>
<feature type="domain" description="PAS" evidence="3">
    <location>
        <begin position="280"/>
        <end position="350"/>
    </location>
</feature>
<dbReference type="NCBIfam" id="TIGR00229">
    <property type="entry name" value="sensory_box"/>
    <property type="match status" value="4"/>
</dbReference>
<feature type="domain" description="PAS" evidence="3">
    <location>
        <begin position="932"/>
        <end position="1002"/>
    </location>
</feature>
<dbReference type="InterPro" id="IPR046342">
    <property type="entry name" value="CBS_dom_sf"/>
</dbReference>
<dbReference type="PANTHER" id="PTHR44757">
    <property type="entry name" value="DIGUANYLATE CYCLASE DGCP"/>
    <property type="match status" value="1"/>
</dbReference>
<dbReference type="Pfam" id="PF01590">
    <property type="entry name" value="GAF"/>
    <property type="match status" value="1"/>
</dbReference>
<dbReference type="Proteomes" id="UP000180235">
    <property type="component" value="Chromosome"/>
</dbReference>
<accession>A0A1J0AA83</accession>
<dbReference type="AlphaFoldDB" id="A0A1J0AA83"/>
<feature type="domain" description="PAS" evidence="3">
    <location>
        <begin position="685"/>
        <end position="731"/>
    </location>
</feature>
<dbReference type="Pfam" id="PF08447">
    <property type="entry name" value="PAS_3"/>
    <property type="match status" value="2"/>
</dbReference>
<dbReference type="InterPro" id="IPR013655">
    <property type="entry name" value="PAS_fold_3"/>
</dbReference>
<evidence type="ECO:0000313" key="5">
    <source>
        <dbReference type="EMBL" id="APB32839.1"/>
    </source>
</evidence>
<dbReference type="SUPFAM" id="SSF55785">
    <property type="entry name" value="PYP-like sensor domain (PAS domain)"/>
    <property type="match status" value="5"/>
</dbReference>
<evidence type="ECO:0000256" key="1">
    <source>
        <dbReference type="SAM" id="MobiDB-lite"/>
    </source>
</evidence>
<dbReference type="GO" id="GO:0006355">
    <property type="term" value="P:regulation of DNA-templated transcription"/>
    <property type="evidence" value="ECO:0007669"/>
    <property type="project" value="InterPro"/>
</dbReference>
<dbReference type="SUPFAM" id="SSF55781">
    <property type="entry name" value="GAF domain-like"/>
    <property type="match status" value="1"/>
</dbReference>
<protein>
    <submittedName>
        <fullName evidence="5">Hybrid sensor sensor protein</fullName>
    </submittedName>
</protein>
<sequence>VISWLSLPTDPPVQPWPGQDPAEAPLVLAAELSVTEGIAALLASERTWAVVGSRTQPLGMITPRELLGATPGARLGELVSLGTPLTLADLAQPEQLLAKTGSRDYVLVVGEQGECLGVWERQRWQRLQQGIHLWQSQTIDMLMNPRVVTVSPELPVAQVRDLLAQGGDTWVMIAQPQTPRFPLGWVDWGGLFQPGATVQEVMQAPRLLPRTTTLYQAYPYRQEWVLVTDEAGLVVGCLTPQDWERYGHPLTLQQVLADLRATVNQQAEQVQHLTTSLRRNQERFSALLRYCGDVILVINSQGIITYCSPSVQTVLGYDLDGLLGQLFGTRIHPEERAASEAILTSAQAQTGLVHLEFRYQRQNGTWCDLEAVGNPQYQDPNLRGMVLNLRDVGERKQTLQLLTQKHAELRGVFRALRDQYFRLDAQGRILDCLDTCSENQVGQTIADLLPPAARLSFEQGFAHIQQGAEFTQFRYRHGNQTWAARLVPLPQEQAILVLQDVTPQHQLEAALRGIVQIQTWLLAASAPQEVYDRIVQTLGEMVGASRVYIFENHAGSQGQVLASQKAEWCAPGVTPELDNPLLQNWDYVGMGFGRWLELLRRGEAVYGAVAEFPPQERDFLLAQDIFSILVVPFKAGEEFYGFMGFDACDRVRQWQETEVNLLASVGTAVAQALHHWHMDQAVQDSEEKYRQLLEASSDAIWVSDAQTGRVLEVSPQAEILAGQSRQQLLGRCQWELHPQAEQATMRQDFYHWVQMGGTGERGVAAQVHQGDGQTVPVEITARLFTWQGRSLLRSAVRDVRQRLQREVTQQVLLEAMPLGIAILHRRRLRLVNPALCQMLGYGRTELESLSPRMLLNLVHRDDRPKLHQAYRRWLQGGTASLPQELRVWHRDGMLLYVECYGQWLTVQGGMAVHLTIKDVTENRRMAQALNQSLEQFRLTFDRSPAAMSVTDVEGRFLRVNPALCELLQYETETLLAQDCGNFIHPDDEELYDSINAQLLRDEMPQVTIELRLCPQPGRTLYVLLSKVVIARNRDEEPVLFLSQLVNVTDRVLAQQSLRRSEARLKLAAQTAGMLVWEWDMA</sequence>
<dbReference type="Gene3D" id="3.30.450.40">
    <property type="match status" value="1"/>
</dbReference>
<evidence type="ECO:0000259" key="4">
    <source>
        <dbReference type="PROSITE" id="PS50113"/>
    </source>
</evidence>
<dbReference type="EMBL" id="CP017675">
    <property type="protein sequence ID" value="APB32839.1"/>
    <property type="molecule type" value="Genomic_DNA"/>
</dbReference>
<proteinExistence type="predicted"/>
<organism evidence="5 6">
    <name type="scientific">Gloeomargarita lithophora Alchichica-D10</name>
    <dbReference type="NCBI Taxonomy" id="1188229"/>
    <lineage>
        <taxon>Bacteria</taxon>
        <taxon>Bacillati</taxon>
        <taxon>Cyanobacteriota</taxon>
        <taxon>Cyanophyceae</taxon>
        <taxon>Gloeomargaritales</taxon>
        <taxon>Gloeomargaritaceae</taxon>
        <taxon>Gloeomargarita</taxon>
    </lineage>
</organism>
<dbReference type="InterPro" id="IPR000014">
    <property type="entry name" value="PAS"/>
</dbReference>
<dbReference type="InterPro" id="IPR035965">
    <property type="entry name" value="PAS-like_dom_sf"/>
</dbReference>
<dbReference type="InterPro" id="IPR013767">
    <property type="entry name" value="PAS_fold"/>
</dbReference>
<reference evidence="5 6" key="1">
    <citation type="submission" date="2016-10" db="EMBL/GenBank/DDBJ databases">
        <title>Description of Gloeomargarita lithophora gen. nov., sp. nov., a thylakoid-bearing basal-branching cyanobacterium with intracellular carbonates, and proposal for Gloeomargaritales ord. nov.</title>
        <authorList>
            <person name="Moreira D."/>
            <person name="Tavera R."/>
            <person name="Benzerara K."/>
            <person name="Skouri-Panet F."/>
            <person name="Couradeau E."/>
            <person name="Gerard E."/>
            <person name="Loussert C."/>
            <person name="Novelo E."/>
            <person name="Zivanovic Y."/>
            <person name="Lopez-Garcia P."/>
        </authorList>
    </citation>
    <scope>NUCLEOTIDE SEQUENCE [LARGE SCALE GENOMIC DNA]</scope>
    <source>
        <strain evidence="5 6">D10</strain>
    </source>
</reference>
<feature type="non-terminal residue" evidence="5">
    <location>
        <position position="1081"/>
    </location>
</feature>
<dbReference type="PANTHER" id="PTHR44757:SF2">
    <property type="entry name" value="BIOFILM ARCHITECTURE MAINTENANCE PROTEIN MBAA"/>
    <property type="match status" value="1"/>
</dbReference>
<feature type="domain" description="PAS" evidence="3">
    <location>
        <begin position="831"/>
        <end position="877"/>
    </location>
</feature>
<dbReference type="PROSITE" id="PS50112">
    <property type="entry name" value="PAS"/>
    <property type="match status" value="4"/>
</dbReference>
<dbReference type="SMART" id="SM00091">
    <property type="entry name" value="PAS"/>
    <property type="match status" value="5"/>
</dbReference>
<dbReference type="PROSITE" id="PS50113">
    <property type="entry name" value="PAC"/>
    <property type="match status" value="1"/>
</dbReference>
<keyword evidence="6" id="KW-1185">Reference proteome</keyword>
<dbReference type="KEGG" id="glt:GlitD10_0526.1"/>
<dbReference type="Pfam" id="PF00989">
    <property type="entry name" value="PAS"/>
    <property type="match status" value="2"/>
</dbReference>
<name>A0A1J0AA83_9CYAN</name>
<dbReference type="InterPro" id="IPR001610">
    <property type="entry name" value="PAC"/>
</dbReference>
<dbReference type="InterPro" id="IPR052155">
    <property type="entry name" value="Biofilm_reg_signaling"/>
</dbReference>
<dbReference type="SMART" id="SM00086">
    <property type="entry name" value="PAC"/>
    <property type="match status" value="4"/>
</dbReference>
<evidence type="ECO:0000259" key="2">
    <source>
        <dbReference type="PROSITE" id="PS50046"/>
    </source>
</evidence>
<evidence type="ECO:0000313" key="6">
    <source>
        <dbReference type="Proteomes" id="UP000180235"/>
    </source>
</evidence>
<dbReference type="SUPFAM" id="SSF54631">
    <property type="entry name" value="CBS-domain pair"/>
    <property type="match status" value="1"/>
</dbReference>
<dbReference type="InterPro" id="IPR016132">
    <property type="entry name" value="Phyto_chromo_attachment"/>
</dbReference>
<gene>
    <name evidence="5" type="ORF">GlitD10_0526</name>
</gene>
<dbReference type="InterPro" id="IPR000700">
    <property type="entry name" value="PAS-assoc_C"/>
</dbReference>
<dbReference type="InterPro" id="IPR029016">
    <property type="entry name" value="GAF-like_dom_sf"/>
</dbReference>
<evidence type="ECO:0000259" key="3">
    <source>
        <dbReference type="PROSITE" id="PS50112"/>
    </source>
</evidence>
<feature type="domain" description="PAC" evidence="4">
    <location>
        <begin position="1006"/>
        <end position="1059"/>
    </location>
</feature>
<feature type="non-terminal residue" evidence="5">
    <location>
        <position position="1"/>
    </location>
</feature>
<dbReference type="PROSITE" id="PS50046">
    <property type="entry name" value="PHYTOCHROME_2"/>
    <property type="match status" value="1"/>
</dbReference>
<dbReference type="InterPro" id="IPR003018">
    <property type="entry name" value="GAF"/>
</dbReference>
<feature type="domain" description="Phytochrome chromophore attachment site" evidence="2">
    <location>
        <begin position="526"/>
        <end position="592"/>
    </location>
</feature>